<dbReference type="EMBL" id="JACJQY010000006">
    <property type="protein sequence ID" value="MBD2316316.1"/>
    <property type="molecule type" value="Genomic_DNA"/>
</dbReference>
<comment type="caution">
    <text evidence="1">The sequence shown here is derived from an EMBL/GenBank/DDBJ whole genome shotgun (WGS) entry which is preliminary data.</text>
</comment>
<sequence>MTESYMGTLTDIFVAQKEQRFDFLRENFPRIFYKYYHDRFAIKQRQLKPFTTFLDSHLSKPIDINVTARFLKQHRADAQAFVATAINEVVKFNNVQLLGGVAPHSANLVRDLFADEDSLIVSISQDIVIEIIDFLCLDPHYPILCDICFPCTSQVIVAARKKRIPVSVRVIRPPLSFKSNRHRIIACENWDVIVQYASADVVLKLCSIPWLDEIPCFD</sequence>
<evidence type="ECO:0000313" key="1">
    <source>
        <dbReference type="EMBL" id="MBD2316316.1"/>
    </source>
</evidence>
<protein>
    <submittedName>
        <fullName evidence="1">Uncharacterized protein</fullName>
    </submittedName>
</protein>
<dbReference type="RefSeq" id="WP_190577056.1">
    <property type="nucleotide sequence ID" value="NZ_CAWPQU010000056.1"/>
</dbReference>
<evidence type="ECO:0000313" key="2">
    <source>
        <dbReference type="Proteomes" id="UP000618445"/>
    </source>
</evidence>
<name>A0ABR8C6V4_9CYAN</name>
<gene>
    <name evidence="1" type="ORF">H6G05_05580</name>
</gene>
<dbReference type="Proteomes" id="UP000618445">
    <property type="component" value="Unassembled WGS sequence"/>
</dbReference>
<reference evidence="1 2" key="1">
    <citation type="journal article" date="2020" name="ISME J.">
        <title>Comparative genomics reveals insights into cyanobacterial evolution and habitat adaptation.</title>
        <authorList>
            <person name="Chen M.Y."/>
            <person name="Teng W.K."/>
            <person name="Zhao L."/>
            <person name="Hu C.X."/>
            <person name="Zhou Y.K."/>
            <person name="Han B.P."/>
            <person name="Song L.R."/>
            <person name="Shu W.S."/>
        </authorList>
    </citation>
    <scope>NUCLEOTIDE SEQUENCE [LARGE SCALE GENOMIC DNA]</scope>
    <source>
        <strain evidence="1 2">FACHB-1050</strain>
    </source>
</reference>
<proteinExistence type="predicted"/>
<keyword evidence="2" id="KW-1185">Reference proteome</keyword>
<organism evidence="1 2">
    <name type="scientific">Phormidium tenue FACHB-1050</name>
    <dbReference type="NCBI Taxonomy" id="2692857"/>
    <lineage>
        <taxon>Bacteria</taxon>
        <taxon>Bacillati</taxon>
        <taxon>Cyanobacteriota</taxon>
        <taxon>Cyanophyceae</taxon>
        <taxon>Oscillatoriophycideae</taxon>
        <taxon>Oscillatoriales</taxon>
        <taxon>Oscillatoriaceae</taxon>
        <taxon>Phormidium</taxon>
    </lineage>
</organism>
<accession>A0ABR8C6V4</accession>